<evidence type="ECO:0000256" key="2">
    <source>
        <dbReference type="ARBA" id="ARBA00022840"/>
    </source>
</evidence>
<evidence type="ECO:0000256" key="1">
    <source>
        <dbReference type="ARBA" id="ARBA00022741"/>
    </source>
</evidence>
<protein>
    <submittedName>
        <fullName evidence="4">Uncharacterized protein</fullName>
    </submittedName>
</protein>
<accession>A0A182QK45</accession>
<dbReference type="SUPFAM" id="SSF55073">
    <property type="entry name" value="Nucleotide cyclase"/>
    <property type="match status" value="1"/>
</dbReference>
<dbReference type="PANTHER" id="PTHR16305">
    <property type="entry name" value="TESTICULAR SOLUBLE ADENYLYL CYCLASE"/>
    <property type="match status" value="1"/>
</dbReference>
<dbReference type="GO" id="GO:0004016">
    <property type="term" value="F:adenylate cyclase activity"/>
    <property type="evidence" value="ECO:0007669"/>
    <property type="project" value="TreeGrafter"/>
</dbReference>
<keyword evidence="1" id="KW-0547">Nucleotide-binding</keyword>
<organism evidence="4 5">
    <name type="scientific">Anopheles farauti</name>
    <dbReference type="NCBI Taxonomy" id="69004"/>
    <lineage>
        <taxon>Eukaryota</taxon>
        <taxon>Metazoa</taxon>
        <taxon>Ecdysozoa</taxon>
        <taxon>Arthropoda</taxon>
        <taxon>Hexapoda</taxon>
        <taxon>Insecta</taxon>
        <taxon>Pterygota</taxon>
        <taxon>Neoptera</taxon>
        <taxon>Endopterygota</taxon>
        <taxon>Diptera</taxon>
        <taxon>Nematocera</taxon>
        <taxon>Culicoidea</taxon>
        <taxon>Culicidae</taxon>
        <taxon>Anophelinae</taxon>
        <taxon>Anopheles</taxon>
    </lineage>
</organism>
<keyword evidence="3" id="KW-0456">Lyase</keyword>
<dbReference type="Proteomes" id="UP000075886">
    <property type="component" value="Unassembled WGS sequence"/>
</dbReference>
<evidence type="ECO:0000313" key="4">
    <source>
        <dbReference type="EnsemblMetazoa" id="AFAF011876-PA"/>
    </source>
</evidence>
<dbReference type="EnsemblMetazoa" id="AFAF011876-RA">
    <property type="protein sequence ID" value="AFAF011876-PA"/>
    <property type="gene ID" value="AFAF011876"/>
</dbReference>
<reference evidence="4" key="2">
    <citation type="submission" date="2020-05" db="UniProtKB">
        <authorList>
            <consortium name="EnsemblMetazoa"/>
        </authorList>
    </citation>
    <scope>IDENTIFICATION</scope>
    <source>
        <strain evidence="4">FAR1</strain>
    </source>
</reference>
<sequence>MILQSPIDRLEHIVSEFGTCRRNRIRNTLQLTCKQFTFAKRLRIQSLRRGNTVDAIHRAIDTSIIIQLTYGRYKTDVGVTLKIKIAISAGEVHFSLVGDESFTHYVVAGQPVWKVKLAERIALAGDIIVTYYGNAS</sequence>
<dbReference type="EMBL" id="AXCN02002199">
    <property type="status" value="NOT_ANNOTATED_CDS"/>
    <property type="molecule type" value="Genomic_DNA"/>
</dbReference>
<name>A0A182QK45_9DIPT</name>
<dbReference type="GO" id="GO:0005737">
    <property type="term" value="C:cytoplasm"/>
    <property type="evidence" value="ECO:0007669"/>
    <property type="project" value="TreeGrafter"/>
</dbReference>
<proteinExistence type="predicted"/>
<dbReference type="PANTHER" id="PTHR16305:SF28">
    <property type="entry name" value="GUANYLATE CYCLASE DOMAIN-CONTAINING PROTEIN"/>
    <property type="match status" value="1"/>
</dbReference>
<dbReference type="InterPro" id="IPR029787">
    <property type="entry name" value="Nucleotide_cyclase"/>
</dbReference>
<keyword evidence="5" id="KW-1185">Reference proteome</keyword>
<dbReference type="STRING" id="69004.A0A182QK45"/>
<dbReference type="Gene3D" id="3.30.70.1230">
    <property type="entry name" value="Nucleotide cyclase"/>
    <property type="match status" value="1"/>
</dbReference>
<dbReference type="AlphaFoldDB" id="A0A182QK45"/>
<dbReference type="VEuPathDB" id="VectorBase:AFAF011876"/>
<dbReference type="GO" id="GO:0005524">
    <property type="term" value="F:ATP binding"/>
    <property type="evidence" value="ECO:0007669"/>
    <property type="project" value="UniProtKB-KW"/>
</dbReference>
<evidence type="ECO:0000256" key="3">
    <source>
        <dbReference type="ARBA" id="ARBA00023239"/>
    </source>
</evidence>
<evidence type="ECO:0000313" key="5">
    <source>
        <dbReference type="Proteomes" id="UP000075886"/>
    </source>
</evidence>
<keyword evidence="2" id="KW-0067">ATP-binding</keyword>
<reference evidence="5" key="1">
    <citation type="submission" date="2014-01" db="EMBL/GenBank/DDBJ databases">
        <title>The Genome Sequence of Anopheles farauti FAR1 (V2).</title>
        <authorList>
            <consortium name="The Broad Institute Genomics Platform"/>
            <person name="Neafsey D.E."/>
            <person name="Besansky N."/>
            <person name="Howell P."/>
            <person name="Walton C."/>
            <person name="Young S.K."/>
            <person name="Zeng Q."/>
            <person name="Gargeya S."/>
            <person name="Fitzgerald M."/>
            <person name="Haas B."/>
            <person name="Abouelleil A."/>
            <person name="Allen A.W."/>
            <person name="Alvarado L."/>
            <person name="Arachchi H.M."/>
            <person name="Berlin A.M."/>
            <person name="Chapman S.B."/>
            <person name="Gainer-Dewar J."/>
            <person name="Goldberg J."/>
            <person name="Griggs A."/>
            <person name="Gujja S."/>
            <person name="Hansen M."/>
            <person name="Howarth C."/>
            <person name="Imamovic A."/>
            <person name="Ireland A."/>
            <person name="Larimer J."/>
            <person name="McCowan C."/>
            <person name="Murphy C."/>
            <person name="Pearson M."/>
            <person name="Poon T.W."/>
            <person name="Priest M."/>
            <person name="Roberts A."/>
            <person name="Saif S."/>
            <person name="Shea T."/>
            <person name="Sisk P."/>
            <person name="Sykes S."/>
            <person name="Wortman J."/>
            <person name="Nusbaum C."/>
            <person name="Birren B."/>
        </authorList>
    </citation>
    <scope>NUCLEOTIDE SEQUENCE [LARGE SCALE GENOMIC DNA]</scope>
    <source>
        <strain evidence="5">FAR1</strain>
    </source>
</reference>